<dbReference type="OrthoDB" id="16820at2759"/>
<dbReference type="PANTHER" id="PTHR46142:SF3">
    <property type="entry name" value="F18B13.24 PROTEIN"/>
    <property type="match status" value="1"/>
</dbReference>
<dbReference type="GO" id="GO:0004462">
    <property type="term" value="F:lactoylglutathione lyase activity"/>
    <property type="evidence" value="ECO:0007669"/>
    <property type="project" value="InterPro"/>
</dbReference>
<dbReference type="SUPFAM" id="SSF54593">
    <property type="entry name" value="Glyoxalase/Bleomycin resistance protein/Dihydroxybiphenyl dioxygenase"/>
    <property type="match status" value="1"/>
</dbReference>
<dbReference type="AlphaFoldDB" id="A0A815QDJ4"/>
<dbReference type="InterPro" id="IPR004360">
    <property type="entry name" value="Glyas_Fos-R_dOase_dom"/>
</dbReference>
<sequence>MMIIVHSVTLDFFSIFIGILIGVTSFIFIFGYHCKRPSSIVERSSSLHWNPSIERRGLGNLITRLNHIAITVYDVGRSVSFYVDVLGFQQIRRPSFDRHGAWLTMGNVELHLIKGIPAIPSVSFLFLLFHLVIIGFHQHYKELNIADFFQCNSIFSPFPQIETLILQCSIPKIETLKSVVNIFISETFKNSTN</sequence>
<keyword evidence="1" id="KW-0479">Metal-binding</keyword>
<organism evidence="4 5">
    <name type="scientific">Adineta ricciae</name>
    <name type="common">Rotifer</name>
    <dbReference type="NCBI Taxonomy" id="249248"/>
    <lineage>
        <taxon>Eukaryota</taxon>
        <taxon>Metazoa</taxon>
        <taxon>Spiralia</taxon>
        <taxon>Gnathifera</taxon>
        <taxon>Rotifera</taxon>
        <taxon>Eurotatoria</taxon>
        <taxon>Bdelloidea</taxon>
        <taxon>Adinetida</taxon>
        <taxon>Adinetidae</taxon>
        <taxon>Adineta</taxon>
    </lineage>
</organism>
<dbReference type="PANTHER" id="PTHR46142">
    <property type="match status" value="1"/>
</dbReference>
<feature type="transmembrane region" description="Helical" evidence="2">
    <location>
        <begin position="115"/>
        <end position="136"/>
    </location>
</feature>
<dbReference type="InterPro" id="IPR018146">
    <property type="entry name" value="Glyoxalase_1_CS"/>
</dbReference>
<evidence type="ECO:0000256" key="2">
    <source>
        <dbReference type="SAM" id="Phobius"/>
    </source>
</evidence>
<keyword evidence="2" id="KW-0472">Membrane</keyword>
<protein>
    <recommendedName>
        <fullName evidence="3">Glyoxalase/fosfomycin resistance/dioxygenase domain-containing protein</fullName>
    </recommendedName>
</protein>
<dbReference type="EMBL" id="CAJNOJ010000478">
    <property type="protein sequence ID" value="CAF1461691.1"/>
    <property type="molecule type" value="Genomic_DNA"/>
</dbReference>
<accession>A0A815QDJ4</accession>
<feature type="transmembrane region" description="Helical" evidence="2">
    <location>
        <begin position="12"/>
        <end position="34"/>
    </location>
</feature>
<evidence type="ECO:0000313" key="5">
    <source>
        <dbReference type="Proteomes" id="UP000663852"/>
    </source>
</evidence>
<name>A0A815QDJ4_ADIRI</name>
<proteinExistence type="predicted"/>
<evidence type="ECO:0000313" key="4">
    <source>
        <dbReference type="EMBL" id="CAF1461691.1"/>
    </source>
</evidence>
<comment type="caution">
    <text evidence="4">The sequence shown here is derived from an EMBL/GenBank/DDBJ whole genome shotgun (WGS) entry which is preliminary data.</text>
</comment>
<dbReference type="Gene3D" id="3.10.180.10">
    <property type="entry name" value="2,3-Dihydroxybiphenyl 1,2-Dioxygenase, domain 1"/>
    <property type="match status" value="1"/>
</dbReference>
<keyword evidence="2" id="KW-0812">Transmembrane</keyword>
<evidence type="ECO:0000256" key="1">
    <source>
        <dbReference type="ARBA" id="ARBA00022723"/>
    </source>
</evidence>
<dbReference type="GO" id="GO:0046872">
    <property type="term" value="F:metal ion binding"/>
    <property type="evidence" value="ECO:0007669"/>
    <property type="project" value="UniProtKB-KW"/>
</dbReference>
<evidence type="ECO:0000259" key="3">
    <source>
        <dbReference type="Pfam" id="PF00903"/>
    </source>
</evidence>
<feature type="domain" description="Glyoxalase/fosfomycin resistance/dioxygenase" evidence="3">
    <location>
        <begin position="64"/>
        <end position="123"/>
    </location>
</feature>
<keyword evidence="2" id="KW-1133">Transmembrane helix</keyword>
<dbReference type="Pfam" id="PF00903">
    <property type="entry name" value="Glyoxalase"/>
    <property type="match status" value="1"/>
</dbReference>
<gene>
    <name evidence="4" type="ORF">EDS130_LOCUS40202</name>
</gene>
<dbReference type="InterPro" id="IPR029068">
    <property type="entry name" value="Glyas_Bleomycin-R_OHBP_Dase"/>
</dbReference>
<reference evidence="4" key="1">
    <citation type="submission" date="2021-02" db="EMBL/GenBank/DDBJ databases">
        <authorList>
            <person name="Nowell W R."/>
        </authorList>
    </citation>
    <scope>NUCLEOTIDE SEQUENCE</scope>
</reference>
<dbReference type="Proteomes" id="UP000663852">
    <property type="component" value="Unassembled WGS sequence"/>
</dbReference>
<dbReference type="PROSITE" id="PS00934">
    <property type="entry name" value="GLYOXALASE_I_1"/>
    <property type="match status" value="1"/>
</dbReference>